<dbReference type="EMBL" id="OZ035827">
    <property type="protein sequence ID" value="CAL1607538.1"/>
    <property type="molecule type" value="Genomic_DNA"/>
</dbReference>
<name>A0AAV2M2H0_KNICA</name>
<dbReference type="Proteomes" id="UP001497482">
    <property type="component" value="Chromosome 5"/>
</dbReference>
<dbReference type="AlphaFoldDB" id="A0AAV2M2H0"/>
<gene>
    <name evidence="2" type="ORF">KC01_LOCUS34573</name>
</gene>
<evidence type="ECO:0000313" key="2">
    <source>
        <dbReference type="EMBL" id="CAL1607538.1"/>
    </source>
</evidence>
<keyword evidence="3" id="KW-1185">Reference proteome</keyword>
<proteinExistence type="predicted"/>
<protein>
    <submittedName>
        <fullName evidence="2">Uncharacterized protein</fullName>
    </submittedName>
</protein>
<evidence type="ECO:0000256" key="1">
    <source>
        <dbReference type="SAM" id="MobiDB-lite"/>
    </source>
</evidence>
<feature type="compositionally biased region" description="Polar residues" evidence="1">
    <location>
        <begin position="7"/>
        <end position="20"/>
    </location>
</feature>
<evidence type="ECO:0000313" key="3">
    <source>
        <dbReference type="Proteomes" id="UP001497482"/>
    </source>
</evidence>
<sequence length="414" mass="44632">MQHAAANCTSAATPDNTSACNNTSAATRLPATARLLHSKIAAKHACLQYTVCCQKPGLLQQHVCCNNHIWLHQHATALQQHVCNKHNTSVTHVCNHSTAATQPAAATNAPAATPACINQNACCRTRLPANNTTVCNHTLLQQHVCNNTSVTPRLLRPTRLLQQHAGCNKRLLPHNTSAAKQTRLACNNTTTQTRLSQLLSKPHVCCDNPLLNNTPGCDKTPAATTVVLPTTTPAAHTSANITSCAKQTRLQQTFCCDKYVCSNNTLACNTTVLPQPFCCNTTSAANNHDCMHNTFCLASNTGLLRHHPPLQPRGCRNNINVCLSLKPTAQTTHLLQQPAAATTRLHNNMSATHTSVTNTCLLPTKRLLQHTCLLLQHAACNNTPALQTTPPARGHTVCFHNTPAATTRLQTTRL</sequence>
<feature type="region of interest" description="Disordered" evidence="1">
    <location>
        <begin position="1"/>
        <end position="20"/>
    </location>
</feature>
<organism evidence="2 3">
    <name type="scientific">Knipowitschia caucasica</name>
    <name type="common">Caucasian dwarf goby</name>
    <name type="synonym">Pomatoschistus caucasicus</name>
    <dbReference type="NCBI Taxonomy" id="637954"/>
    <lineage>
        <taxon>Eukaryota</taxon>
        <taxon>Metazoa</taxon>
        <taxon>Chordata</taxon>
        <taxon>Craniata</taxon>
        <taxon>Vertebrata</taxon>
        <taxon>Euteleostomi</taxon>
        <taxon>Actinopterygii</taxon>
        <taxon>Neopterygii</taxon>
        <taxon>Teleostei</taxon>
        <taxon>Neoteleostei</taxon>
        <taxon>Acanthomorphata</taxon>
        <taxon>Gobiaria</taxon>
        <taxon>Gobiiformes</taxon>
        <taxon>Gobioidei</taxon>
        <taxon>Gobiidae</taxon>
        <taxon>Gobiinae</taxon>
        <taxon>Knipowitschia</taxon>
    </lineage>
</organism>
<reference evidence="2 3" key="1">
    <citation type="submission" date="2024-04" db="EMBL/GenBank/DDBJ databases">
        <authorList>
            <person name="Waldvogel A.-M."/>
            <person name="Schoenle A."/>
        </authorList>
    </citation>
    <scope>NUCLEOTIDE SEQUENCE [LARGE SCALE GENOMIC DNA]</scope>
</reference>
<accession>A0AAV2M2H0</accession>